<organism evidence="1">
    <name type="scientific">marine sediment metagenome</name>
    <dbReference type="NCBI Taxonomy" id="412755"/>
    <lineage>
        <taxon>unclassified sequences</taxon>
        <taxon>metagenomes</taxon>
        <taxon>ecological metagenomes</taxon>
    </lineage>
</organism>
<dbReference type="Gene3D" id="1.20.1280.300">
    <property type="match status" value="1"/>
</dbReference>
<dbReference type="SUPFAM" id="SSF56672">
    <property type="entry name" value="DNA/RNA polymerases"/>
    <property type="match status" value="1"/>
</dbReference>
<dbReference type="AlphaFoldDB" id="A0A0F9LRA6"/>
<dbReference type="EMBL" id="LAZR01005947">
    <property type="protein sequence ID" value="KKM95913.1"/>
    <property type="molecule type" value="Genomic_DNA"/>
</dbReference>
<comment type="caution">
    <text evidence="1">The sequence shown here is derived from an EMBL/GenBank/DDBJ whole genome shotgun (WGS) entry which is preliminary data.</text>
</comment>
<sequence>NKALAIKVGDRVGQLVNDSFPEFMRDTFLCGEGYDKNIKTNREIISDRGIFVDKKRYILNIVDKEGEEVDELKFMGVETKKTTLPEEMAKKINGFVRRLLKGEAWTDIAPDVVAYKDTLETTDDIMSIGLPKGIQKVEQYTQDLKAGLATRLPGHIAAAIHYNAWREKMGDKESIPIVSHMKIKVFYLTTPVKMEWREFKSIALPTDIDVIPQWFLDNFTVDRKAHLKRLVDKPLENIIKAIGEVSPTKQSMKVDSLLEF</sequence>
<gene>
    <name evidence="1" type="ORF">LCGC14_1183290</name>
</gene>
<protein>
    <submittedName>
        <fullName evidence="1">Uncharacterized protein</fullName>
    </submittedName>
</protein>
<feature type="non-terminal residue" evidence="1">
    <location>
        <position position="1"/>
    </location>
</feature>
<evidence type="ECO:0000313" key="1">
    <source>
        <dbReference type="EMBL" id="KKM95913.1"/>
    </source>
</evidence>
<accession>A0A0F9LRA6</accession>
<dbReference type="InterPro" id="IPR023211">
    <property type="entry name" value="DNA_pol_palm_dom_sf"/>
</dbReference>
<dbReference type="Gene3D" id="3.40.1820.10">
    <property type="entry name" value="DnaQ-like 3'-5' exonuclease"/>
    <property type="match status" value="1"/>
</dbReference>
<dbReference type="InterPro" id="IPR043502">
    <property type="entry name" value="DNA/RNA_pol_sf"/>
</dbReference>
<name>A0A0F9LRA6_9ZZZZ</name>
<reference evidence="1" key="1">
    <citation type="journal article" date="2015" name="Nature">
        <title>Complex archaea that bridge the gap between prokaryotes and eukaryotes.</title>
        <authorList>
            <person name="Spang A."/>
            <person name="Saw J.H."/>
            <person name="Jorgensen S.L."/>
            <person name="Zaremba-Niedzwiedzka K."/>
            <person name="Martijn J."/>
            <person name="Lind A.E."/>
            <person name="van Eijk R."/>
            <person name="Schleper C."/>
            <person name="Guy L."/>
            <person name="Ettema T.J."/>
        </authorList>
    </citation>
    <scope>NUCLEOTIDE SEQUENCE</scope>
</reference>
<proteinExistence type="predicted"/>
<dbReference type="Gene3D" id="3.90.1600.10">
    <property type="entry name" value="Palm domain of DNA polymerase"/>
    <property type="match status" value="1"/>
</dbReference>